<dbReference type="EMBL" id="VSRR010040371">
    <property type="protein sequence ID" value="MPC75099.1"/>
    <property type="molecule type" value="Genomic_DNA"/>
</dbReference>
<dbReference type="AlphaFoldDB" id="A0A5B7HZN9"/>
<accession>A0A5B7HZN9</accession>
<reference evidence="1 2" key="1">
    <citation type="submission" date="2019-05" db="EMBL/GenBank/DDBJ databases">
        <title>Another draft genome of Portunus trituberculatus and its Hox gene families provides insights of decapod evolution.</title>
        <authorList>
            <person name="Jeong J.-H."/>
            <person name="Song I."/>
            <person name="Kim S."/>
            <person name="Choi T."/>
            <person name="Kim D."/>
            <person name="Ryu S."/>
            <person name="Kim W."/>
        </authorList>
    </citation>
    <scope>NUCLEOTIDE SEQUENCE [LARGE SCALE GENOMIC DNA]</scope>
    <source>
        <tissue evidence="1">Muscle</tissue>
    </source>
</reference>
<dbReference type="Proteomes" id="UP000324222">
    <property type="component" value="Unassembled WGS sequence"/>
</dbReference>
<evidence type="ECO:0000313" key="2">
    <source>
        <dbReference type="Proteomes" id="UP000324222"/>
    </source>
</evidence>
<comment type="caution">
    <text evidence="1">The sequence shown here is derived from an EMBL/GenBank/DDBJ whole genome shotgun (WGS) entry which is preliminary data.</text>
</comment>
<keyword evidence="2" id="KW-1185">Reference proteome</keyword>
<name>A0A5B7HZN9_PORTR</name>
<sequence length="120" mass="13465">MNIKECARRGAGASRCGWVLATRPKGYESHSGTQQLLAGGVSAYFVTPAGYFKYYYSTSPSTLQYSISAIPRLTATRKLLETRRSILQSTERDEENVKSRATFTLQFYNKSASLCWSIFL</sequence>
<proteinExistence type="predicted"/>
<organism evidence="1 2">
    <name type="scientific">Portunus trituberculatus</name>
    <name type="common">Swimming crab</name>
    <name type="synonym">Neptunus trituberculatus</name>
    <dbReference type="NCBI Taxonomy" id="210409"/>
    <lineage>
        <taxon>Eukaryota</taxon>
        <taxon>Metazoa</taxon>
        <taxon>Ecdysozoa</taxon>
        <taxon>Arthropoda</taxon>
        <taxon>Crustacea</taxon>
        <taxon>Multicrustacea</taxon>
        <taxon>Malacostraca</taxon>
        <taxon>Eumalacostraca</taxon>
        <taxon>Eucarida</taxon>
        <taxon>Decapoda</taxon>
        <taxon>Pleocyemata</taxon>
        <taxon>Brachyura</taxon>
        <taxon>Eubrachyura</taxon>
        <taxon>Portunoidea</taxon>
        <taxon>Portunidae</taxon>
        <taxon>Portuninae</taxon>
        <taxon>Portunus</taxon>
    </lineage>
</organism>
<evidence type="ECO:0000313" key="1">
    <source>
        <dbReference type="EMBL" id="MPC75099.1"/>
    </source>
</evidence>
<gene>
    <name evidence="1" type="ORF">E2C01_069484</name>
</gene>
<protein>
    <submittedName>
        <fullName evidence="1">Uncharacterized protein</fullName>
    </submittedName>
</protein>